<feature type="region of interest" description="Disordered" evidence="2">
    <location>
        <begin position="1"/>
        <end position="28"/>
    </location>
</feature>
<gene>
    <name evidence="3" type="ORF">WMY93_006617</name>
</gene>
<dbReference type="PANTHER" id="PTHR46507">
    <property type="entry name" value="AFADIN- AND ALPHA-ACTININ-BINDING PROTEIN"/>
    <property type="match status" value="1"/>
</dbReference>
<dbReference type="AlphaFoldDB" id="A0AAW0PMV4"/>
<sequence>MASRFGQRRVGHLHDPAAGLSERRDPNPISPLYDSTIWWDDRERQRDDGESLREQLKTMDDHIFRLQDILKCEQAKCTQLQQRCHQQEAELRRKEQNINRMRERLSIVTDRHKDKGPTIKILNTLPSARGKREQLPMKKEERAVRLMLERREAELREAMKLRHSLASLLHALRCDMEQTWAQLEGCEDETQYVDKRLDQAERALGDHVTGGVVQSWRHVQKKLGTFKYEGTTESGTDHEKLMTQLQGELKESQRLVQMQQELLQGSVGSPAPSELHDCYFLEEWSRLHDRWTEFEHQKRTFERERQAFTDAAIRLSHERRDFEQQQASLLKLQFLSDANVFGSQSSNRRESTDINFSGIRLLNTPGSHMTFSPTTVPQRADVTGNPRRVRIQTPSTPELYSALNLPYKRCGGAEDTWDGNTNPAVPHLDRSF</sequence>
<feature type="compositionally biased region" description="Basic residues" evidence="2">
    <location>
        <begin position="1"/>
        <end position="11"/>
    </location>
</feature>
<name>A0AAW0PMV4_9GOBI</name>
<dbReference type="Proteomes" id="UP001460270">
    <property type="component" value="Unassembled WGS sequence"/>
</dbReference>
<dbReference type="InterPro" id="IPR052300">
    <property type="entry name" value="Adhesion_Centrosome_assoc"/>
</dbReference>
<dbReference type="GO" id="GO:0036064">
    <property type="term" value="C:ciliary basal body"/>
    <property type="evidence" value="ECO:0007669"/>
    <property type="project" value="TreeGrafter"/>
</dbReference>
<reference evidence="4" key="1">
    <citation type="submission" date="2024-04" db="EMBL/GenBank/DDBJ databases">
        <title>Salinicola lusitanus LLJ914,a marine bacterium isolated from the Okinawa Trough.</title>
        <authorList>
            <person name="Li J."/>
        </authorList>
    </citation>
    <scope>NUCLEOTIDE SEQUENCE [LARGE SCALE GENOMIC DNA]</scope>
</reference>
<dbReference type="PANTHER" id="PTHR46507:SF3">
    <property type="entry name" value="AFADIN- AND ALPHA-ACTININ-BINDING PROTEIN-LIKE"/>
    <property type="match status" value="1"/>
</dbReference>
<evidence type="ECO:0000256" key="2">
    <source>
        <dbReference type="SAM" id="MobiDB-lite"/>
    </source>
</evidence>
<protein>
    <submittedName>
        <fullName evidence="3">Uncharacterized protein</fullName>
    </submittedName>
</protein>
<evidence type="ECO:0000313" key="3">
    <source>
        <dbReference type="EMBL" id="KAK7930222.1"/>
    </source>
</evidence>
<keyword evidence="1" id="KW-0175">Coiled coil</keyword>
<proteinExistence type="predicted"/>
<evidence type="ECO:0000313" key="4">
    <source>
        <dbReference type="Proteomes" id="UP001460270"/>
    </source>
</evidence>
<keyword evidence="4" id="KW-1185">Reference proteome</keyword>
<feature type="coiled-coil region" evidence="1">
    <location>
        <begin position="70"/>
        <end position="111"/>
    </location>
</feature>
<accession>A0AAW0PMV4</accession>
<evidence type="ECO:0000256" key="1">
    <source>
        <dbReference type="SAM" id="Coils"/>
    </source>
</evidence>
<organism evidence="3 4">
    <name type="scientific">Mugilogobius chulae</name>
    <name type="common">yellowstripe goby</name>
    <dbReference type="NCBI Taxonomy" id="88201"/>
    <lineage>
        <taxon>Eukaryota</taxon>
        <taxon>Metazoa</taxon>
        <taxon>Chordata</taxon>
        <taxon>Craniata</taxon>
        <taxon>Vertebrata</taxon>
        <taxon>Euteleostomi</taxon>
        <taxon>Actinopterygii</taxon>
        <taxon>Neopterygii</taxon>
        <taxon>Teleostei</taxon>
        <taxon>Neoteleostei</taxon>
        <taxon>Acanthomorphata</taxon>
        <taxon>Gobiaria</taxon>
        <taxon>Gobiiformes</taxon>
        <taxon>Gobioidei</taxon>
        <taxon>Gobiidae</taxon>
        <taxon>Gobionellinae</taxon>
        <taxon>Mugilogobius</taxon>
    </lineage>
</organism>
<dbReference type="GO" id="GO:0035735">
    <property type="term" value="P:intraciliary transport involved in cilium assembly"/>
    <property type="evidence" value="ECO:0007669"/>
    <property type="project" value="TreeGrafter"/>
</dbReference>
<dbReference type="GO" id="GO:0034451">
    <property type="term" value="C:centriolar satellite"/>
    <property type="evidence" value="ECO:0007669"/>
    <property type="project" value="TreeGrafter"/>
</dbReference>
<dbReference type="EMBL" id="JBBPFD010000004">
    <property type="protein sequence ID" value="KAK7930222.1"/>
    <property type="molecule type" value="Genomic_DNA"/>
</dbReference>
<comment type="caution">
    <text evidence="3">The sequence shown here is derived from an EMBL/GenBank/DDBJ whole genome shotgun (WGS) entry which is preliminary data.</text>
</comment>